<feature type="domain" description="UmuC" evidence="14">
    <location>
        <begin position="11"/>
        <end position="197"/>
    </location>
</feature>
<dbReference type="InterPro" id="IPR050116">
    <property type="entry name" value="DNA_polymerase-Y"/>
</dbReference>
<dbReference type="InterPro" id="IPR043502">
    <property type="entry name" value="DNA/RNA_pol_sf"/>
</dbReference>
<dbReference type="InterPro" id="IPR053848">
    <property type="entry name" value="IMS_HHH_1"/>
</dbReference>
<dbReference type="GO" id="GO:0003887">
    <property type="term" value="F:DNA-directed DNA polymerase activity"/>
    <property type="evidence" value="ECO:0007669"/>
    <property type="project" value="UniProtKB-EC"/>
</dbReference>
<sequence>MKLEKRSGRVVMLVDMQSFYASVEKAHNPEYKDKPLVVAGDPARRSGIVLAACPIAKSFGISTADRMWEALNKCPDVVVIRPRMQTYIDVSMQITRILERYTDLVEPYSIDEQFIDVSGTLHLFQMSPEQLAADIQKQILLETGVWARAGIGANKILSKICCDLIAKKNKSGIFTLHKNDLEKYIWPFPVQEMWGIGSRMQQHLMRMGIRTIGDLARTPLTRLTKKWGVNGQVIWQVANGIDPSPVTTSSHQNQKIIGNGMTLPRDYREAWEIDVVLLDLVTQVCRRCREKNLMGQVVSVNCSGADWDRPSGFSRQSKMLEPSSCTTVVYQEAKKIFHKFWDGLPIRRLGVSISDLSDDSVYQLCLFDDGQEKQRKIDQVMDRIKDKFGETAIVRASSFTEAGQTKDRAAKIGGHFK</sequence>
<evidence type="ECO:0000256" key="1">
    <source>
        <dbReference type="ARBA" id="ARBA00004496"/>
    </source>
</evidence>
<protein>
    <recommendedName>
        <fullName evidence="13">DNA polymerase IV</fullName>
        <shortName evidence="13">Pol IV</shortName>
        <ecNumber evidence="13">2.7.7.7</ecNumber>
    </recommendedName>
</protein>
<comment type="catalytic activity">
    <reaction evidence="12 13">
        <text>DNA(n) + a 2'-deoxyribonucleoside 5'-triphosphate = DNA(n+1) + diphosphate</text>
        <dbReference type="Rhea" id="RHEA:22508"/>
        <dbReference type="Rhea" id="RHEA-COMP:17339"/>
        <dbReference type="Rhea" id="RHEA-COMP:17340"/>
        <dbReference type="ChEBI" id="CHEBI:33019"/>
        <dbReference type="ChEBI" id="CHEBI:61560"/>
        <dbReference type="ChEBI" id="CHEBI:173112"/>
        <dbReference type="EC" id="2.7.7.7"/>
    </reaction>
</comment>
<proteinExistence type="inferred from homology"/>
<dbReference type="EC" id="2.7.7.7" evidence="13"/>
<dbReference type="Pfam" id="PF21999">
    <property type="entry name" value="IMS_HHH_1"/>
    <property type="match status" value="1"/>
</dbReference>
<dbReference type="PROSITE" id="PS50173">
    <property type="entry name" value="UMUC"/>
    <property type="match status" value="1"/>
</dbReference>
<feature type="site" description="Substrate discrimination" evidence="13">
    <location>
        <position position="20"/>
    </location>
</feature>
<dbReference type="Pfam" id="PF11799">
    <property type="entry name" value="IMS_C"/>
    <property type="match status" value="1"/>
</dbReference>
<dbReference type="HAMAP" id="MF_01113">
    <property type="entry name" value="DNApol_IV"/>
    <property type="match status" value="1"/>
</dbReference>
<keyword evidence="5 13" id="KW-0548">Nucleotidyltransferase</keyword>
<dbReference type="Proteomes" id="UP001527181">
    <property type="component" value="Unassembled WGS sequence"/>
</dbReference>
<feature type="active site" evidence="13">
    <location>
        <position position="112"/>
    </location>
</feature>
<comment type="cofactor">
    <cofactor evidence="13">
        <name>Mg(2+)</name>
        <dbReference type="ChEBI" id="CHEBI:18420"/>
    </cofactor>
    <text evidence="13">Binds 2 magnesium ions per subunit.</text>
</comment>
<dbReference type="Gene3D" id="3.30.1490.100">
    <property type="entry name" value="DNA polymerase, Y-family, little finger domain"/>
    <property type="match status" value="1"/>
</dbReference>
<evidence type="ECO:0000256" key="6">
    <source>
        <dbReference type="ARBA" id="ARBA00022705"/>
    </source>
</evidence>
<comment type="function">
    <text evidence="13">Poorly processive, error-prone DNA polymerase involved in untargeted mutagenesis. Copies undamaged DNA at stalled replication forks, which arise in vivo from mismatched or misaligned primer ends. These misaligned primers can be extended by PolIV. Exhibits no 3'-5' exonuclease (proofreading) activity. May be involved in translesional synthesis, in conjunction with the beta clamp from PolIII.</text>
</comment>
<dbReference type="Gene3D" id="1.10.150.20">
    <property type="entry name" value="5' to 3' exonuclease, C-terminal subdomain"/>
    <property type="match status" value="1"/>
</dbReference>
<evidence type="ECO:0000256" key="13">
    <source>
        <dbReference type="HAMAP-Rule" id="MF_01113"/>
    </source>
</evidence>
<evidence type="ECO:0000313" key="16">
    <source>
        <dbReference type="Proteomes" id="UP001527181"/>
    </source>
</evidence>
<keyword evidence="16" id="KW-1185">Reference proteome</keyword>
<dbReference type="Pfam" id="PF00817">
    <property type="entry name" value="IMS"/>
    <property type="match status" value="1"/>
</dbReference>
<feature type="binding site" evidence="13">
    <location>
        <position position="111"/>
    </location>
    <ligand>
        <name>Mg(2+)</name>
        <dbReference type="ChEBI" id="CHEBI:18420"/>
    </ligand>
</feature>
<dbReference type="InterPro" id="IPR022880">
    <property type="entry name" value="DNApol_IV"/>
</dbReference>
<keyword evidence="7 13" id="KW-0479">Metal-binding</keyword>
<gene>
    <name evidence="13" type="primary">dinB</name>
    <name evidence="15" type="ORF">M5X12_21785</name>
</gene>
<keyword evidence="3 13" id="KW-0963">Cytoplasm</keyword>
<evidence type="ECO:0000256" key="3">
    <source>
        <dbReference type="ARBA" id="ARBA00022490"/>
    </source>
</evidence>
<reference evidence="15 16" key="1">
    <citation type="submission" date="2022-05" db="EMBL/GenBank/DDBJ databases">
        <title>Genome Sequencing of Bee-Associated Microbes.</title>
        <authorList>
            <person name="Dunlap C."/>
        </authorList>
    </citation>
    <scope>NUCLEOTIDE SEQUENCE [LARGE SCALE GENOMIC DNA]</scope>
    <source>
        <strain evidence="15 16">NRRL B-04010</strain>
    </source>
</reference>
<comment type="similarity">
    <text evidence="2 13">Belongs to the DNA polymerase type-Y family.</text>
</comment>
<dbReference type="PANTHER" id="PTHR11076">
    <property type="entry name" value="DNA REPAIR POLYMERASE UMUC / TRANSFERASE FAMILY MEMBER"/>
    <property type="match status" value="1"/>
</dbReference>
<dbReference type="InterPro" id="IPR001126">
    <property type="entry name" value="UmuC"/>
</dbReference>
<dbReference type="Gene3D" id="3.30.70.270">
    <property type="match status" value="1"/>
</dbReference>
<dbReference type="PANTHER" id="PTHR11076:SF35">
    <property type="entry name" value="DNA REPAIR PROTEIN HOMOLOG YOBH"/>
    <property type="match status" value="1"/>
</dbReference>
<dbReference type="RefSeq" id="WP_268600217.1">
    <property type="nucleotide sequence ID" value="NZ_JAMDNP010000050.1"/>
</dbReference>
<name>A0ABT4H313_PAEAL</name>
<dbReference type="EMBL" id="JAMDNP010000050">
    <property type="protein sequence ID" value="MCY9763168.1"/>
    <property type="molecule type" value="Genomic_DNA"/>
</dbReference>
<dbReference type="InterPro" id="IPR036775">
    <property type="entry name" value="DNA_pol_Y-fam_lit_finger_sf"/>
</dbReference>
<evidence type="ECO:0000256" key="12">
    <source>
        <dbReference type="ARBA" id="ARBA00049244"/>
    </source>
</evidence>
<evidence type="ECO:0000256" key="7">
    <source>
        <dbReference type="ARBA" id="ARBA00022723"/>
    </source>
</evidence>
<evidence type="ECO:0000259" key="14">
    <source>
        <dbReference type="PROSITE" id="PS50173"/>
    </source>
</evidence>
<keyword evidence="13" id="KW-0239">DNA-directed DNA polymerase</keyword>
<evidence type="ECO:0000256" key="9">
    <source>
        <dbReference type="ARBA" id="ARBA00022842"/>
    </source>
</evidence>
<comment type="caution">
    <text evidence="15">The sequence shown here is derived from an EMBL/GenBank/DDBJ whole genome shotgun (WGS) entry which is preliminary data.</text>
</comment>
<comment type="subunit">
    <text evidence="13">Monomer.</text>
</comment>
<dbReference type="CDD" id="cd03586">
    <property type="entry name" value="PolY_Pol_IV_kappa"/>
    <property type="match status" value="1"/>
</dbReference>
<keyword evidence="4 13" id="KW-0808">Transferase</keyword>
<dbReference type="NCBIfam" id="NF002848">
    <property type="entry name" value="PRK03103.1"/>
    <property type="match status" value="1"/>
</dbReference>
<evidence type="ECO:0000256" key="11">
    <source>
        <dbReference type="ARBA" id="ARBA00023204"/>
    </source>
</evidence>
<dbReference type="SUPFAM" id="SSF56672">
    <property type="entry name" value="DNA/RNA polymerases"/>
    <property type="match status" value="1"/>
</dbReference>
<keyword evidence="13" id="KW-0515">Mutator protein</keyword>
<evidence type="ECO:0000256" key="4">
    <source>
        <dbReference type="ARBA" id="ARBA00022679"/>
    </source>
</evidence>
<dbReference type="Gene3D" id="3.40.1170.60">
    <property type="match status" value="1"/>
</dbReference>
<keyword evidence="8 13" id="KW-0227">DNA damage</keyword>
<evidence type="ECO:0000256" key="10">
    <source>
        <dbReference type="ARBA" id="ARBA00023125"/>
    </source>
</evidence>
<dbReference type="SUPFAM" id="SSF100879">
    <property type="entry name" value="Lesion bypass DNA polymerase (Y-family), little finger domain"/>
    <property type="match status" value="1"/>
</dbReference>
<dbReference type="InterPro" id="IPR017961">
    <property type="entry name" value="DNA_pol_Y-fam_little_finger"/>
</dbReference>
<evidence type="ECO:0000313" key="15">
    <source>
        <dbReference type="EMBL" id="MCY9763168.1"/>
    </source>
</evidence>
<keyword evidence="11 13" id="KW-0234">DNA repair</keyword>
<organism evidence="15 16">
    <name type="scientific">Paenibacillus alvei</name>
    <name type="common">Bacillus alvei</name>
    <dbReference type="NCBI Taxonomy" id="44250"/>
    <lineage>
        <taxon>Bacteria</taxon>
        <taxon>Bacillati</taxon>
        <taxon>Bacillota</taxon>
        <taxon>Bacilli</taxon>
        <taxon>Bacillales</taxon>
        <taxon>Paenibacillaceae</taxon>
        <taxon>Paenibacillus</taxon>
    </lineage>
</organism>
<keyword evidence="9 13" id="KW-0460">Magnesium</keyword>
<dbReference type="InterPro" id="IPR043128">
    <property type="entry name" value="Rev_trsase/Diguanyl_cyclase"/>
</dbReference>
<evidence type="ECO:0000256" key="2">
    <source>
        <dbReference type="ARBA" id="ARBA00010945"/>
    </source>
</evidence>
<keyword evidence="6 13" id="KW-0235">DNA replication</keyword>
<comment type="subcellular location">
    <subcellularLocation>
        <location evidence="1 13">Cytoplasm</location>
    </subcellularLocation>
</comment>
<evidence type="ECO:0000256" key="8">
    <source>
        <dbReference type="ARBA" id="ARBA00022763"/>
    </source>
</evidence>
<evidence type="ECO:0000256" key="5">
    <source>
        <dbReference type="ARBA" id="ARBA00022695"/>
    </source>
</evidence>
<feature type="binding site" evidence="13">
    <location>
        <position position="15"/>
    </location>
    <ligand>
        <name>Mg(2+)</name>
        <dbReference type="ChEBI" id="CHEBI:18420"/>
    </ligand>
</feature>
<accession>A0ABT4H313</accession>
<keyword evidence="10 13" id="KW-0238">DNA-binding</keyword>